<proteinExistence type="predicted"/>
<gene>
    <name evidence="2" type="ORF">Nepgr_007909</name>
</gene>
<feature type="region of interest" description="Disordered" evidence="1">
    <location>
        <begin position="100"/>
        <end position="139"/>
    </location>
</feature>
<keyword evidence="3" id="KW-1185">Reference proteome</keyword>
<organism evidence="2 3">
    <name type="scientific">Nepenthes gracilis</name>
    <name type="common">Slender pitcher plant</name>
    <dbReference type="NCBI Taxonomy" id="150966"/>
    <lineage>
        <taxon>Eukaryota</taxon>
        <taxon>Viridiplantae</taxon>
        <taxon>Streptophyta</taxon>
        <taxon>Embryophyta</taxon>
        <taxon>Tracheophyta</taxon>
        <taxon>Spermatophyta</taxon>
        <taxon>Magnoliopsida</taxon>
        <taxon>eudicotyledons</taxon>
        <taxon>Gunneridae</taxon>
        <taxon>Pentapetalae</taxon>
        <taxon>Caryophyllales</taxon>
        <taxon>Nepenthaceae</taxon>
        <taxon>Nepenthes</taxon>
    </lineage>
</organism>
<evidence type="ECO:0000313" key="2">
    <source>
        <dbReference type="EMBL" id="GMH06069.1"/>
    </source>
</evidence>
<feature type="compositionally biased region" description="Basic and acidic residues" evidence="1">
    <location>
        <begin position="100"/>
        <end position="133"/>
    </location>
</feature>
<evidence type="ECO:0000313" key="3">
    <source>
        <dbReference type="Proteomes" id="UP001279734"/>
    </source>
</evidence>
<evidence type="ECO:0000256" key="1">
    <source>
        <dbReference type="SAM" id="MobiDB-lite"/>
    </source>
</evidence>
<dbReference type="Proteomes" id="UP001279734">
    <property type="component" value="Unassembled WGS sequence"/>
</dbReference>
<comment type="caution">
    <text evidence="2">The sequence shown here is derived from an EMBL/GenBank/DDBJ whole genome shotgun (WGS) entry which is preliminary data.</text>
</comment>
<sequence length="230" mass="25204">MVVDVEVVYRWSLMHRVNGRNTNQKRIGKKLPAQQDAVPKNLALGEALVVCGAPTEFADDKSQYMNLGHAVSCKTSAIDHEPTIVDPIDLMEGVLHADQTREGHDPEDTVEHEKVAKESKSSRGLRDAGEFKEPSSVQRTKLPVRATEENDVLLVECPFSRMGLDSQPTPSNVMLSMPLLDGDCISCDVEGRNCEPGLCHQVLSEAMALVAHTMPKMLFLVFVSTVAPKG</sequence>
<reference evidence="2" key="1">
    <citation type="submission" date="2023-05" db="EMBL/GenBank/DDBJ databases">
        <title>Nepenthes gracilis genome sequencing.</title>
        <authorList>
            <person name="Fukushima K."/>
        </authorList>
    </citation>
    <scope>NUCLEOTIDE SEQUENCE</scope>
    <source>
        <strain evidence="2">SING2019-196</strain>
    </source>
</reference>
<protein>
    <submittedName>
        <fullName evidence="2">Uncharacterized protein</fullName>
    </submittedName>
</protein>
<dbReference type="AlphaFoldDB" id="A0AAD3S842"/>
<dbReference type="EMBL" id="BSYO01000006">
    <property type="protein sequence ID" value="GMH06069.1"/>
    <property type="molecule type" value="Genomic_DNA"/>
</dbReference>
<name>A0AAD3S842_NEPGR</name>
<accession>A0AAD3S842</accession>